<dbReference type="Pfam" id="PF04266">
    <property type="entry name" value="ASCH"/>
    <property type="match status" value="1"/>
</dbReference>
<reference evidence="3 4" key="1">
    <citation type="submission" date="2013-01" db="EMBL/GenBank/DDBJ databases">
        <authorList>
            <person name="Bench S."/>
        </authorList>
    </citation>
    <scope>NUCLEOTIDE SEQUENCE [LARGE SCALE GENOMIC DNA]</scope>
    <source>
        <strain evidence="3 4">WH 0005</strain>
    </source>
</reference>
<dbReference type="SUPFAM" id="SSF88697">
    <property type="entry name" value="PUA domain-like"/>
    <property type="match status" value="1"/>
</dbReference>
<accession>T2J2M5</accession>
<sequence>MNKQINQISGLFQESREPITKIKAISLHQPYASLIAMGLKKFETRSWSTNYRGKLVICAAKKNTLQQQSNYETLANSLLLDLTVHPWSSLPKGMAIAVCDLTDCIQMTESFISEQSEQEQLCGHWESGRFAWKLENVQPFPQPVPIKGKQGLWKIPPDEFERLCGDGFSTSTIIPEVVNNQALTDTEELTYEEERDRLHLERKVERAFYEAGKALQELRERRLYRNTHKTFESYCQERFGHSRQKANFLIAGAKAYENLTTNCCQTDPENLTTNGTQTETETQMTTNGCQNQDELPTSLTTNGTQNPEVEMTTNGRQTEMAKMTTNGRQILPTSEGQVRPLTKLEPDQQREAWALAVEQAGGKVPSGRIVKSIVSQIRERNPIPNPWRKGEVAMIIVKDNPDLRGKGGCWCVITEVHNFSCTVRLWDGNYQVKPENLKDLPYSNEQEEEVRKLCDRLSSLYSPEMEDTAKAVLASLGRIDRPWLTDIEESLLPGFLTN</sequence>
<evidence type="ECO:0000313" key="3">
    <source>
        <dbReference type="EMBL" id="CCQ59528.1"/>
    </source>
</evidence>
<comment type="caution">
    <text evidence="3">The sequence shown here is derived from an EMBL/GenBank/DDBJ whole genome shotgun (WGS) entry which is preliminary data.</text>
</comment>
<feature type="compositionally biased region" description="Polar residues" evidence="1">
    <location>
        <begin position="289"/>
        <end position="307"/>
    </location>
</feature>
<dbReference type="InterPro" id="IPR007374">
    <property type="entry name" value="ASCH_domain"/>
</dbReference>
<evidence type="ECO:0000259" key="2">
    <source>
        <dbReference type="Pfam" id="PF04266"/>
    </source>
</evidence>
<dbReference type="RefSeq" id="WP_021834269.1">
    <property type="nucleotide sequence ID" value="NZ_CAQL01001259.1"/>
</dbReference>
<evidence type="ECO:0000313" key="4">
    <source>
        <dbReference type="Proteomes" id="UP000017981"/>
    </source>
</evidence>
<gene>
    <name evidence="3" type="ORF">CWATWH0005_934</name>
</gene>
<feature type="region of interest" description="Disordered" evidence="1">
    <location>
        <begin position="287"/>
        <end position="307"/>
    </location>
</feature>
<dbReference type="Proteomes" id="UP000017981">
    <property type="component" value="Unassembled WGS sequence"/>
</dbReference>
<dbReference type="AlphaFoldDB" id="T2J2M5"/>
<proteinExistence type="predicted"/>
<protein>
    <submittedName>
        <fullName evidence="3">Benzoyl-CoA reductase/2-hydroxyglutaryl-CoA dehydratase subunit, BcrC/BadD/HgdB</fullName>
    </submittedName>
</protein>
<dbReference type="CDD" id="cd06554">
    <property type="entry name" value="ASCH_ASC-1_like"/>
    <property type="match status" value="1"/>
</dbReference>
<dbReference type="EMBL" id="CAQL01001259">
    <property type="protein sequence ID" value="CCQ59528.1"/>
    <property type="molecule type" value="Genomic_DNA"/>
</dbReference>
<feature type="domain" description="ASCH" evidence="2">
    <location>
        <begin position="25"/>
        <end position="119"/>
    </location>
</feature>
<name>T2J2M5_CROWT</name>
<organism evidence="3 4">
    <name type="scientific">Crocosphaera watsonii WH 0005</name>
    <dbReference type="NCBI Taxonomy" id="423472"/>
    <lineage>
        <taxon>Bacteria</taxon>
        <taxon>Bacillati</taxon>
        <taxon>Cyanobacteriota</taxon>
        <taxon>Cyanophyceae</taxon>
        <taxon>Oscillatoriophycideae</taxon>
        <taxon>Chroococcales</taxon>
        <taxon>Aphanothecaceae</taxon>
        <taxon>Crocosphaera</taxon>
    </lineage>
</organism>
<evidence type="ECO:0000256" key="1">
    <source>
        <dbReference type="SAM" id="MobiDB-lite"/>
    </source>
</evidence>
<dbReference type="Gene3D" id="2.30.130.30">
    <property type="entry name" value="Hypothetical protein"/>
    <property type="match status" value="1"/>
</dbReference>
<reference evidence="3 4" key="2">
    <citation type="submission" date="2013-09" db="EMBL/GenBank/DDBJ databases">
        <title>Whole genome comparison of six Crocosphaera watsonii strains with differing phenotypes.</title>
        <authorList>
            <person name="Bench S.R."/>
            <person name="Heller P."/>
            <person name="Frank I."/>
            <person name="Arciniega M."/>
            <person name="Shilova I.N."/>
            <person name="Zehr J.P."/>
        </authorList>
    </citation>
    <scope>NUCLEOTIDE SEQUENCE [LARGE SCALE GENOMIC DNA]</scope>
    <source>
        <strain evidence="3 4">WH 0005</strain>
    </source>
</reference>
<dbReference type="InterPro" id="IPR015947">
    <property type="entry name" value="PUA-like_sf"/>
</dbReference>